<protein>
    <submittedName>
        <fullName evidence="2">Uncharacterized protein</fullName>
    </submittedName>
</protein>
<keyword evidence="1" id="KW-0175">Coiled coil</keyword>
<dbReference type="PATRIC" id="fig|68223.7.peg.3214"/>
<sequence length="100" mass="11368">MNDFWSRKVSELTEQQHRAEEEAMAAQLTYRNPNLPAGSQECIDIRRAQVERNHAMDVVLGIGQGAADRLRREAHLRVLQRYGVTVDDLKGRPAAAWDVI</sequence>
<keyword evidence="3" id="KW-1185">Reference proteome</keyword>
<dbReference type="EMBL" id="JZWV01000119">
    <property type="protein sequence ID" value="KJY37092.1"/>
    <property type="molecule type" value="Genomic_DNA"/>
</dbReference>
<gene>
    <name evidence="2" type="ORF">VR44_06505</name>
</gene>
<comment type="caution">
    <text evidence="2">The sequence shown here is derived from an EMBL/GenBank/DDBJ whole genome shotgun (WGS) entry which is preliminary data.</text>
</comment>
<evidence type="ECO:0000313" key="3">
    <source>
        <dbReference type="Proteomes" id="UP000033551"/>
    </source>
</evidence>
<evidence type="ECO:0000256" key="1">
    <source>
        <dbReference type="SAM" id="Coils"/>
    </source>
</evidence>
<name>A0A0F4JRV3_9ACTN</name>
<dbReference type="Proteomes" id="UP000033551">
    <property type="component" value="Unassembled WGS sequence"/>
</dbReference>
<reference evidence="2 3" key="1">
    <citation type="submission" date="2015-02" db="EMBL/GenBank/DDBJ databases">
        <authorList>
            <person name="Ju K.-S."/>
            <person name="Doroghazi J.R."/>
            <person name="Metcalf W."/>
        </authorList>
    </citation>
    <scope>NUCLEOTIDE SEQUENCE [LARGE SCALE GENOMIC DNA]</scope>
    <source>
        <strain evidence="2 3">NRRL ISP-5550</strain>
    </source>
</reference>
<proteinExistence type="predicted"/>
<feature type="coiled-coil region" evidence="1">
    <location>
        <begin position="2"/>
        <end position="29"/>
    </location>
</feature>
<organism evidence="2 3">
    <name type="scientific">Streptomyces katrae</name>
    <dbReference type="NCBI Taxonomy" id="68223"/>
    <lineage>
        <taxon>Bacteria</taxon>
        <taxon>Bacillati</taxon>
        <taxon>Actinomycetota</taxon>
        <taxon>Actinomycetes</taxon>
        <taxon>Kitasatosporales</taxon>
        <taxon>Streptomycetaceae</taxon>
        <taxon>Streptomyces</taxon>
    </lineage>
</organism>
<evidence type="ECO:0000313" key="2">
    <source>
        <dbReference type="EMBL" id="KJY37092.1"/>
    </source>
</evidence>
<dbReference type="OrthoDB" id="9901858at2"/>
<dbReference type="AlphaFoldDB" id="A0A0F4JRV3"/>
<dbReference type="RefSeq" id="WP_045946414.1">
    <property type="nucleotide sequence ID" value="NZ_JZWV01000119.1"/>
</dbReference>
<accession>A0A0F4JRV3</accession>